<accession>A0A6J1MGW0</accession>
<dbReference type="KEGG" id="dhe:111605623"/>
<dbReference type="Pfam" id="PF10199">
    <property type="entry name" value="Adaptin_binding"/>
    <property type="match status" value="1"/>
</dbReference>
<evidence type="ECO:0000313" key="2">
    <source>
        <dbReference type="Proteomes" id="UP000504633"/>
    </source>
</evidence>
<proteinExistence type="predicted"/>
<reference evidence="3" key="1">
    <citation type="submission" date="2025-08" db="UniProtKB">
        <authorList>
            <consortium name="RefSeq"/>
        </authorList>
    </citation>
    <scope>IDENTIFICATION</scope>
    <source>
        <strain evidence="3">15085-1641.00</strain>
        <tissue evidence="3">Whole body</tissue>
    </source>
</reference>
<evidence type="ECO:0000256" key="1">
    <source>
        <dbReference type="SAM" id="Coils"/>
    </source>
</evidence>
<evidence type="ECO:0000313" key="3">
    <source>
        <dbReference type="RefSeq" id="XP_023180043.2"/>
    </source>
</evidence>
<dbReference type="OMA" id="ECSLNCY"/>
<dbReference type="Proteomes" id="UP000504633">
    <property type="component" value="Unplaced"/>
</dbReference>
<protein>
    <submittedName>
        <fullName evidence="3">Uncharacterized protein LOC111605623</fullName>
    </submittedName>
</protein>
<dbReference type="GeneID" id="111605623"/>
<organism evidence="2 3">
    <name type="scientific">Drosophila hydei</name>
    <name type="common">Fruit fly</name>
    <dbReference type="NCBI Taxonomy" id="7224"/>
    <lineage>
        <taxon>Eukaryota</taxon>
        <taxon>Metazoa</taxon>
        <taxon>Ecdysozoa</taxon>
        <taxon>Arthropoda</taxon>
        <taxon>Hexapoda</taxon>
        <taxon>Insecta</taxon>
        <taxon>Pterygota</taxon>
        <taxon>Neoptera</taxon>
        <taxon>Endopterygota</taxon>
        <taxon>Diptera</taxon>
        <taxon>Brachycera</taxon>
        <taxon>Muscomorpha</taxon>
        <taxon>Ephydroidea</taxon>
        <taxon>Drosophilidae</taxon>
        <taxon>Drosophila</taxon>
    </lineage>
</organism>
<keyword evidence="1" id="KW-0175">Coiled coil</keyword>
<gene>
    <name evidence="3" type="primary">LOC111605623</name>
</gene>
<name>A0A6J1MGW0_DROHY</name>
<dbReference type="RefSeq" id="XP_023180043.2">
    <property type="nucleotide sequence ID" value="XM_023324275.2"/>
</dbReference>
<dbReference type="OrthoDB" id="10261384at2759"/>
<feature type="coiled-coil region" evidence="1">
    <location>
        <begin position="182"/>
        <end position="212"/>
    </location>
</feature>
<dbReference type="AlphaFoldDB" id="A0A6J1MGW0"/>
<sequence>MMNPCVLILSYGKLSAMEVVENILTEMKQPKLITPITYESVAINHFKCDIRTKYYTTSIYLLPFDGKFDRVPNELKNTIEALIVYFDPFDRTFINSLSAMNDFLISNKIELGFLITTAFLDKPNQLTYEELKENANVAFDIITLKEEGGEEDSEPQKYSEIVEGLENFVWSNIKTKPSSSSNRKQSNSAEQLENELNDFEKLLITAQNLRSDTRLTRDEILNKAEELAEVMSAILNDNDSD</sequence>
<keyword evidence="2" id="KW-1185">Reference proteome</keyword>